<dbReference type="Proteomes" id="UP000184278">
    <property type="component" value="Unassembled WGS sequence"/>
</dbReference>
<organism evidence="2 3">
    <name type="scientific">Butyrivibrio fibrisolvens DSM 3071</name>
    <dbReference type="NCBI Taxonomy" id="1121131"/>
    <lineage>
        <taxon>Bacteria</taxon>
        <taxon>Bacillati</taxon>
        <taxon>Bacillota</taxon>
        <taxon>Clostridia</taxon>
        <taxon>Lachnospirales</taxon>
        <taxon>Lachnospiraceae</taxon>
        <taxon>Butyrivibrio</taxon>
    </lineage>
</organism>
<protein>
    <recommendedName>
        <fullName evidence="4">Tfp pilus assembly protein PilO</fullName>
    </recommendedName>
</protein>
<evidence type="ECO:0000313" key="3">
    <source>
        <dbReference type="Proteomes" id="UP000184278"/>
    </source>
</evidence>
<keyword evidence="1" id="KW-1133">Transmembrane helix</keyword>
<proteinExistence type="predicted"/>
<keyword evidence="3" id="KW-1185">Reference proteome</keyword>
<name>A0A1M6EMY8_BUTFI</name>
<dbReference type="AlphaFoldDB" id="A0A1M6EMY8"/>
<dbReference type="RefSeq" id="WP_073390034.1">
    <property type="nucleotide sequence ID" value="NZ_FQXK01000044.1"/>
</dbReference>
<keyword evidence="1" id="KW-0472">Membrane</keyword>
<dbReference type="OrthoDB" id="2067069at2"/>
<evidence type="ECO:0008006" key="4">
    <source>
        <dbReference type="Google" id="ProtNLM"/>
    </source>
</evidence>
<keyword evidence="1" id="KW-0812">Transmembrane</keyword>
<feature type="transmembrane region" description="Helical" evidence="1">
    <location>
        <begin position="12"/>
        <end position="30"/>
    </location>
</feature>
<sequence length="249" mass="27617">MEFKISDRDKALLMIFGGVVVAGLTYYYGFQGLNKKTEALDSENATLRTQVQMLTTVSANKDTYIKDTDKYIIDTNRIMAGYPSLVTTADKILYTETLANILTPTYVYEAALTEPVAMDIIVPEREDELANAGADVTGLIAQYQYEPDGTIPDVSTLMFYDSVEVMTFDTTYDGLKQIILNIVKHEDFKNISELNVSYDSSTGRLSGDMTIDYFYLEGTDKEYVVPNPGLINHGTDNVFGDVTNVSGGQ</sequence>
<reference evidence="3" key="1">
    <citation type="submission" date="2016-11" db="EMBL/GenBank/DDBJ databases">
        <authorList>
            <person name="Varghese N."/>
            <person name="Submissions S."/>
        </authorList>
    </citation>
    <scope>NUCLEOTIDE SEQUENCE [LARGE SCALE GENOMIC DNA]</scope>
    <source>
        <strain evidence="3">DSM 3071</strain>
    </source>
</reference>
<dbReference type="GeneID" id="89510310"/>
<accession>A0A1M6EMY8</accession>
<dbReference type="EMBL" id="FQXK01000044">
    <property type="protein sequence ID" value="SHI86668.1"/>
    <property type="molecule type" value="Genomic_DNA"/>
</dbReference>
<gene>
    <name evidence="2" type="ORF">SAMN02745229_03754</name>
</gene>
<evidence type="ECO:0000313" key="2">
    <source>
        <dbReference type="EMBL" id="SHI86668.1"/>
    </source>
</evidence>
<evidence type="ECO:0000256" key="1">
    <source>
        <dbReference type="SAM" id="Phobius"/>
    </source>
</evidence>
<dbReference type="STRING" id="1121131.SAMN02745229_03754"/>